<proteinExistence type="predicted"/>
<organism evidence="1 2">
    <name type="scientific">Acanthoscelides obtectus</name>
    <name type="common">Bean weevil</name>
    <name type="synonym">Bruchus obtectus</name>
    <dbReference type="NCBI Taxonomy" id="200917"/>
    <lineage>
        <taxon>Eukaryota</taxon>
        <taxon>Metazoa</taxon>
        <taxon>Ecdysozoa</taxon>
        <taxon>Arthropoda</taxon>
        <taxon>Hexapoda</taxon>
        <taxon>Insecta</taxon>
        <taxon>Pterygota</taxon>
        <taxon>Neoptera</taxon>
        <taxon>Endopterygota</taxon>
        <taxon>Coleoptera</taxon>
        <taxon>Polyphaga</taxon>
        <taxon>Cucujiformia</taxon>
        <taxon>Chrysomeloidea</taxon>
        <taxon>Chrysomelidae</taxon>
        <taxon>Bruchinae</taxon>
        <taxon>Bruchini</taxon>
        <taxon>Acanthoscelides</taxon>
    </lineage>
</organism>
<evidence type="ECO:0000313" key="1">
    <source>
        <dbReference type="EMBL" id="CAH1993233.1"/>
    </source>
</evidence>
<evidence type="ECO:0000313" key="2">
    <source>
        <dbReference type="Proteomes" id="UP001152888"/>
    </source>
</evidence>
<accession>A0A9P0L8S4</accession>
<reference evidence="1" key="1">
    <citation type="submission" date="2022-03" db="EMBL/GenBank/DDBJ databases">
        <authorList>
            <person name="Sayadi A."/>
        </authorList>
    </citation>
    <scope>NUCLEOTIDE SEQUENCE</scope>
</reference>
<sequence>MYIQFKVTYMQPKNKYIDLAFNYIIITNYDTSNSCFLTSFLSVTTLLLLQAGSVELCNLTTLKIPKINDSSSYQFTIEVDGLFSTLCTKT</sequence>
<dbReference type="EMBL" id="CAKOFQ010007167">
    <property type="protein sequence ID" value="CAH1993233.1"/>
    <property type="molecule type" value="Genomic_DNA"/>
</dbReference>
<name>A0A9P0L8S4_ACAOB</name>
<dbReference type="Proteomes" id="UP001152888">
    <property type="component" value="Unassembled WGS sequence"/>
</dbReference>
<keyword evidence="2" id="KW-1185">Reference proteome</keyword>
<gene>
    <name evidence="1" type="ORF">ACAOBT_LOCUS21403</name>
</gene>
<protein>
    <submittedName>
        <fullName evidence="1">Uncharacterized protein</fullName>
    </submittedName>
</protein>
<comment type="caution">
    <text evidence="1">The sequence shown here is derived from an EMBL/GenBank/DDBJ whole genome shotgun (WGS) entry which is preliminary data.</text>
</comment>
<dbReference type="AlphaFoldDB" id="A0A9P0L8S4"/>